<protein>
    <submittedName>
        <fullName evidence="2">Uncharacterized protein</fullName>
    </submittedName>
</protein>
<feature type="transmembrane region" description="Helical" evidence="1">
    <location>
        <begin position="65"/>
        <end position="83"/>
    </location>
</feature>
<evidence type="ECO:0000256" key="1">
    <source>
        <dbReference type="SAM" id="Phobius"/>
    </source>
</evidence>
<feature type="transmembrane region" description="Helical" evidence="1">
    <location>
        <begin position="242"/>
        <end position="260"/>
    </location>
</feature>
<feature type="transmembrane region" description="Helical" evidence="1">
    <location>
        <begin position="385"/>
        <end position="405"/>
    </location>
</feature>
<dbReference type="OrthoDB" id="3078311at2"/>
<name>A0A1M5UQP4_9BRAD</name>
<proteinExistence type="predicted"/>
<dbReference type="Proteomes" id="UP000190675">
    <property type="component" value="Chromosome I"/>
</dbReference>
<dbReference type="AlphaFoldDB" id="A0A1M5UQP4"/>
<feature type="transmembrane region" description="Helical" evidence="1">
    <location>
        <begin position="188"/>
        <end position="212"/>
    </location>
</feature>
<evidence type="ECO:0000313" key="2">
    <source>
        <dbReference type="EMBL" id="SHH65003.1"/>
    </source>
</evidence>
<keyword evidence="1" id="KW-0472">Membrane</keyword>
<feature type="transmembrane region" description="Helical" evidence="1">
    <location>
        <begin position="313"/>
        <end position="339"/>
    </location>
</feature>
<feature type="transmembrane region" description="Helical" evidence="1">
    <location>
        <begin position="6"/>
        <end position="26"/>
    </location>
</feature>
<gene>
    <name evidence="2" type="ORF">SAMN05444169_8568</name>
</gene>
<keyword evidence="1" id="KW-0812">Transmembrane</keyword>
<organism evidence="2 3">
    <name type="scientific">Bradyrhizobium erythrophlei</name>
    <dbReference type="NCBI Taxonomy" id="1437360"/>
    <lineage>
        <taxon>Bacteria</taxon>
        <taxon>Pseudomonadati</taxon>
        <taxon>Pseudomonadota</taxon>
        <taxon>Alphaproteobacteria</taxon>
        <taxon>Hyphomicrobiales</taxon>
        <taxon>Nitrobacteraceae</taxon>
        <taxon>Bradyrhizobium</taxon>
    </lineage>
</organism>
<accession>A0A1M5UQP4</accession>
<feature type="transmembrane region" description="Helical" evidence="1">
    <location>
        <begin position="219"/>
        <end position="236"/>
    </location>
</feature>
<sequence>MSLEPLALTFALLVFWIGLGWSVIAVAEPEMQPLKALFLAPVTGVAATMLPAFWLNILGLPVGSFARPLMVVFCCIIVTAWIWRRPAWGRRELIFIVPVIGALLIIGFPTFRFGLDWVGNANDDWANYNLSAIRYLKSGFYQEPSIEALKAGADYPGFLWFLDAAEDSRPGCDILLAWVSGLVGRNPFFLFMPLILTFHSALCLAAGGLAMASVRQRSALFAALALTAIAPLSLYAIHQQLIAQVIGIAFMCATAVLTFVPFHEFRSRGRVALTSVIAAAYWLIYPETVPFFVLAFLLYHLAHLWTKDWGWSASWIILIPPAFACLALGPYSISFFFFLLKQFQNSGMQGVFDGISIFPYFLVPTGLAVLFGFSRLGELMSEPWLSLSIGAALLLSIFVAAGIVLGLRRKSAVASYLVVVGLAAVILVKQHNDFGVFKVAMFSQVFLWFSVVAVLTRVRSRVGIVAYLLVFSAVVFTDLKYTQSSLHDTFGGGSLIPGASRSHLLTRVLINEPGGTCDVNYDTANPPLIKVLGATRGCSKSFIARPPLFGDLAGAALTRVDRNPLHQKLGIVKFTDRAASELSPKTLSLSFPYPPLNGVPVVTTRSVVEYPRTVSDAADESIFNEVKTTSDDPQSRTSRLVFVNSSLGSHYYLPDYGITAVFETEPDAFFSGGKIAAVARYLLFRIESPAKVSRLVLDLTASILADGKSNLPPAVVIGEKAISVGLLGHGAARVVSPPFSPLVVDGVAYVLLDLGAQPKFLDVPRTGFMKLYGTNVPIDYRRMVAFVRQVRIIDANASDSPAIPSRLDMFPSGLGNRNLEFSGIYEDGWLGDDGFIVLSSDRPGKVLFRGLFPKGLGLDSVDLALTIEGGATIRKHLEPGPFELELPVSSSGPARIGFRFSAIGRLPAGDGRPAVALLSSVSIEPGGVNSSEQPVLPNLPKVIRGVGLEADGVFLDGWLARRGFVVINAARSGKVVLRGMVPGSIGLDDQEIKVSNGAGEMVHKELKAGPFEIEVPVKAGYSRLSIDFNQAANLPNGDGRNVAALLQSLTVTPTPE</sequence>
<feature type="transmembrane region" description="Helical" evidence="1">
    <location>
        <begin position="272"/>
        <end position="301"/>
    </location>
</feature>
<evidence type="ECO:0000313" key="3">
    <source>
        <dbReference type="Proteomes" id="UP000190675"/>
    </source>
</evidence>
<feature type="transmembrane region" description="Helical" evidence="1">
    <location>
        <begin position="434"/>
        <end position="455"/>
    </location>
</feature>
<reference evidence="2 3" key="1">
    <citation type="submission" date="2016-11" db="EMBL/GenBank/DDBJ databases">
        <authorList>
            <person name="Jaros S."/>
            <person name="Januszkiewicz K."/>
            <person name="Wedrychowicz H."/>
        </authorList>
    </citation>
    <scope>NUCLEOTIDE SEQUENCE [LARGE SCALE GENOMIC DNA]</scope>
    <source>
        <strain evidence="2 3">GAS242</strain>
    </source>
</reference>
<dbReference type="EMBL" id="LT670818">
    <property type="protein sequence ID" value="SHH65003.1"/>
    <property type="molecule type" value="Genomic_DNA"/>
</dbReference>
<feature type="transmembrane region" description="Helical" evidence="1">
    <location>
        <begin position="351"/>
        <end position="373"/>
    </location>
</feature>
<feature type="transmembrane region" description="Helical" evidence="1">
    <location>
        <begin position="412"/>
        <end position="428"/>
    </location>
</feature>
<keyword evidence="1" id="KW-1133">Transmembrane helix</keyword>
<feature type="transmembrane region" description="Helical" evidence="1">
    <location>
        <begin position="462"/>
        <end position="479"/>
    </location>
</feature>
<feature type="transmembrane region" description="Helical" evidence="1">
    <location>
        <begin position="95"/>
        <end position="115"/>
    </location>
</feature>
<feature type="transmembrane region" description="Helical" evidence="1">
    <location>
        <begin position="38"/>
        <end position="59"/>
    </location>
</feature>